<accession>A0AB33KNA5</accession>
<dbReference type="SUPFAM" id="SSF46894">
    <property type="entry name" value="C-terminal effector domain of the bipartite response regulators"/>
    <property type="match status" value="1"/>
</dbReference>
<dbReference type="GO" id="GO:0000160">
    <property type="term" value="P:phosphorelay signal transduction system"/>
    <property type="evidence" value="ECO:0007669"/>
    <property type="project" value="UniProtKB-KW"/>
</dbReference>
<dbReference type="InterPro" id="IPR051677">
    <property type="entry name" value="AfsR-DnrI-RedD_regulator"/>
</dbReference>
<dbReference type="PRINTS" id="PR00364">
    <property type="entry name" value="DISEASERSIST"/>
</dbReference>
<dbReference type="CDD" id="cd15831">
    <property type="entry name" value="BTAD"/>
    <property type="match status" value="1"/>
</dbReference>
<dbReference type="AlphaFoldDB" id="A0AB33KNA5"/>
<dbReference type="Pfam" id="PF03704">
    <property type="entry name" value="BTAD"/>
    <property type="match status" value="1"/>
</dbReference>
<evidence type="ECO:0000256" key="2">
    <source>
        <dbReference type="ARBA" id="ARBA00023012"/>
    </source>
</evidence>
<dbReference type="InterPro" id="IPR001867">
    <property type="entry name" value="OmpR/PhoB-type_DNA-bd"/>
</dbReference>
<dbReference type="SMART" id="SM01043">
    <property type="entry name" value="BTAD"/>
    <property type="match status" value="1"/>
</dbReference>
<dbReference type="PANTHER" id="PTHR35807">
    <property type="entry name" value="TRANSCRIPTIONAL REGULATOR REDD-RELATED"/>
    <property type="match status" value="1"/>
</dbReference>
<reference evidence="8" key="1">
    <citation type="submission" date="2024-07" db="EMBL/GenBank/DDBJ databases">
        <title>Complete genome sequences of cellulolytic bacteria, Kitasatospora sp. CMC57 and Streptomyces sp. CMC78, isolated from Japanese agricultural soil.</title>
        <authorList>
            <person name="Hashimoto T."/>
            <person name="Ito M."/>
            <person name="Iwamoto M."/>
            <person name="Fukahori D."/>
            <person name="Shoda T."/>
            <person name="Sakoda M."/>
            <person name="Morohoshi T."/>
            <person name="Mitsuboshi M."/>
            <person name="Nishizawa T."/>
        </authorList>
    </citation>
    <scope>NUCLEOTIDE SEQUENCE</scope>
    <source>
        <strain evidence="8">CMC78</strain>
    </source>
</reference>
<dbReference type="PROSITE" id="PS51755">
    <property type="entry name" value="OMPR_PHOB"/>
    <property type="match status" value="1"/>
</dbReference>
<dbReference type="PANTHER" id="PTHR35807:SF1">
    <property type="entry name" value="TRANSCRIPTIONAL REGULATOR REDD"/>
    <property type="match status" value="1"/>
</dbReference>
<feature type="domain" description="OmpR/PhoB-type" evidence="7">
    <location>
        <begin position="1"/>
        <end position="104"/>
    </location>
</feature>
<keyword evidence="5" id="KW-0804">Transcription</keyword>
<organism evidence="8">
    <name type="scientific">Streptomyces sp. CMC78</name>
    <dbReference type="NCBI Taxonomy" id="3231512"/>
    <lineage>
        <taxon>Bacteria</taxon>
        <taxon>Bacillati</taxon>
        <taxon>Actinomycetota</taxon>
        <taxon>Actinomycetes</taxon>
        <taxon>Kitasatosporales</taxon>
        <taxon>Streptomycetaceae</taxon>
        <taxon>Streptomyces</taxon>
    </lineage>
</organism>
<evidence type="ECO:0000256" key="4">
    <source>
        <dbReference type="ARBA" id="ARBA00023125"/>
    </source>
</evidence>
<sequence length="972" mass="105413">MADGDDGRLRLGLLGSLSAYRGGRRLDLGPVRRQAVLAALVLRAGSRVSHQELLDDVWGESPPATGVRVLPSHVYSLRRSLDAPDTSARSSLIRGGKGWYRFEAEGVRLDTVELAALGRRARSVKASAGPAAAQALFDEALGLYGGEPLAGLPGRYAGSVRRHLEEQRRTLRKGRLECLFLLGRSSEAIEELAELTASCPLDEGLLAIHVRALYCSGRQAEALDAFHALRGRLREAHGAEPGEELRSLYEAVLRQDDAVLLPPAVTVTPPPDPSRPPVNELPGDVGPLVGRQEELGLLAEPGPAGNVTVVAVDGTPGMGKTRLIVQTARHLVSRHPDGCLFLDLRAHATGQPLSPRRALARMLRTLGTVDDRIGDDEEELVAAWRTATSGLRLLLVLDDALDARQVRPLLPSGPGSTVIVSSRRRLAGLDATRRISLEPLPDDDGVRMLSGFVGTDRVEREPAAARELVRLCDGLPLALRIAGTRLQTRPEWTLAHMVARMADDGDRLEELNADDRSVAAAFQLSYEHLPPQQRQMFRVLGLTPTVEFDPLTPAAMLDLPATEAGRALEQLVDAGLLRQPRPGRYRLHDLVRAHARRLAAAAPGLSRPVGVAALRLHLDAARMASDWGPQAFPATSSAGSSAFTDWRSAADWLDEIGGEVVDLVGHASVLGESDLLCWIAEALTDYLTSRGRYHDARAVLEVALESSRDCGDRRMAPTLRNCMGLTELFAYRTDRARTWFEEAAALSRRLGDDRELARATTGIGTAALQSGDIGAADAHTTAALKTIPPSDDWGASTVHASLGFVRIAQERKEDALDCFRAAHARARMVGRPRVLSRTLTCMADAHLALGRPHEATPLLREAAVLAVDARDLLLQALTLARLGTAIHEEGDPNTALAHLDRALAVQQRLRPEDELHRDRLEMDIRCRLGRAHLTAGRPDRARREFRAALALPRASMYELERAQAAQGLRTCS</sequence>
<evidence type="ECO:0000313" key="8">
    <source>
        <dbReference type="EMBL" id="BFP57312.1"/>
    </source>
</evidence>
<dbReference type="RefSeq" id="WP_405927718.1">
    <property type="nucleotide sequence ID" value="NZ_AP035884.1"/>
</dbReference>
<protein>
    <submittedName>
        <fullName evidence="8">BTAD domain-containing putative transcriptional regulator</fullName>
    </submittedName>
</protein>
<name>A0AB33KNA5_9ACTN</name>
<feature type="DNA-binding region" description="OmpR/PhoB-type" evidence="6">
    <location>
        <begin position="1"/>
        <end position="104"/>
    </location>
</feature>
<dbReference type="SMART" id="SM00862">
    <property type="entry name" value="Trans_reg_C"/>
    <property type="match status" value="1"/>
</dbReference>
<evidence type="ECO:0000256" key="3">
    <source>
        <dbReference type="ARBA" id="ARBA00023015"/>
    </source>
</evidence>
<dbReference type="SMART" id="SM00028">
    <property type="entry name" value="TPR"/>
    <property type="match status" value="6"/>
</dbReference>
<dbReference type="EMBL" id="AP035884">
    <property type="protein sequence ID" value="BFP57312.1"/>
    <property type="molecule type" value="Genomic_DNA"/>
</dbReference>
<dbReference type="KEGG" id="stcm:SCMC78_71190"/>
<keyword evidence="2" id="KW-0902">Two-component regulatory system</keyword>
<dbReference type="InterPro" id="IPR016032">
    <property type="entry name" value="Sig_transdc_resp-reg_C-effctor"/>
</dbReference>
<dbReference type="Pfam" id="PF00486">
    <property type="entry name" value="Trans_reg_C"/>
    <property type="match status" value="1"/>
</dbReference>
<dbReference type="InterPro" id="IPR036388">
    <property type="entry name" value="WH-like_DNA-bd_sf"/>
</dbReference>
<evidence type="ECO:0000256" key="1">
    <source>
        <dbReference type="ARBA" id="ARBA00005820"/>
    </source>
</evidence>
<dbReference type="Gene3D" id="3.40.50.300">
    <property type="entry name" value="P-loop containing nucleotide triphosphate hydrolases"/>
    <property type="match status" value="1"/>
</dbReference>
<evidence type="ECO:0000256" key="5">
    <source>
        <dbReference type="ARBA" id="ARBA00023163"/>
    </source>
</evidence>
<dbReference type="GO" id="GO:0006355">
    <property type="term" value="P:regulation of DNA-templated transcription"/>
    <property type="evidence" value="ECO:0007669"/>
    <property type="project" value="InterPro"/>
</dbReference>
<dbReference type="Gene3D" id="1.25.40.10">
    <property type="entry name" value="Tetratricopeptide repeat domain"/>
    <property type="match status" value="2"/>
</dbReference>
<dbReference type="InterPro" id="IPR011990">
    <property type="entry name" value="TPR-like_helical_dom_sf"/>
</dbReference>
<dbReference type="InterPro" id="IPR019734">
    <property type="entry name" value="TPR_rpt"/>
</dbReference>
<dbReference type="SUPFAM" id="SSF52540">
    <property type="entry name" value="P-loop containing nucleoside triphosphate hydrolases"/>
    <property type="match status" value="1"/>
</dbReference>
<dbReference type="InterPro" id="IPR027417">
    <property type="entry name" value="P-loop_NTPase"/>
</dbReference>
<evidence type="ECO:0000256" key="6">
    <source>
        <dbReference type="PROSITE-ProRule" id="PRU01091"/>
    </source>
</evidence>
<evidence type="ECO:0000259" key="7">
    <source>
        <dbReference type="PROSITE" id="PS51755"/>
    </source>
</evidence>
<keyword evidence="3" id="KW-0805">Transcription regulation</keyword>
<dbReference type="Gene3D" id="1.10.10.10">
    <property type="entry name" value="Winged helix-like DNA-binding domain superfamily/Winged helix DNA-binding domain"/>
    <property type="match status" value="2"/>
</dbReference>
<comment type="similarity">
    <text evidence="1">Belongs to the AfsR/DnrI/RedD regulatory family.</text>
</comment>
<dbReference type="SUPFAM" id="SSF48452">
    <property type="entry name" value="TPR-like"/>
    <property type="match status" value="3"/>
</dbReference>
<proteinExistence type="inferred from homology"/>
<keyword evidence="4 6" id="KW-0238">DNA-binding</keyword>
<gene>
    <name evidence="8" type="ORF">SCMC78_71190</name>
</gene>
<dbReference type="GO" id="GO:0043531">
    <property type="term" value="F:ADP binding"/>
    <property type="evidence" value="ECO:0007669"/>
    <property type="project" value="InterPro"/>
</dbReference>
<dbReference type="InterPro" id="IPR005158">
    <property type="entry name" value="BTAD"/>
</dbReference>
<dbReference type="GO" id="GO:0003677">
    <property type="term" value="F:DNA binding"/>
    <property type="evidence" value="ECO:0007669"/>
    <property type="project" value="UniProtKB-UniRule"/>
</dbReference>